<dbReference type="RefSeq" id="WP_130566202.1">
    <property type="nucleotide sequence ID" value="NZ_SHLY01000002.1"/>
</dbReference>
<dbReference type="Gene3D" id="2.30.30.40">
    <property type="entry name" value="SH3 Domains"/>
    <property type="match status" value="1"/>
</dbReference>
<keyword evidence="3" id="KW-1185">Reference proteome</keyword>
<dbReference type="Proteomes" id="UP000292544">
    <property type="component" value="Unassembled WGS sequence"/>
</dbReference>
<organism evidence="2 3">
    <name type="scientific">Corallincola spongiicola</name>
    <dbReference type="NCBI Taxonomy" id="2520508"/>
    <lineage>
        <taxon>Bacteria</taxon>
        <taxon>Pseudomonadati</taxon>
        <taxon>Pseudomonadota</taxon>
        <taxon>Gammaproteobacteria</taxon>
        <taxon>Alteromonadales</taxon>
        <taxon>Psychromonadaceae</taxon>
        <taxon>Corallincola</taxon>
    </lineage>
</organism>
<protein>
    <submittedName>
        <fullName evidence="2">Alkylphosphonate utilization protein</fullName>
    </submittedName>
</protein>
<evidence type="ECO:0000259" key="1">
    <source>
        <dbReference type="SMART" id="SM00782"/>
    </source>
</evidence>
<dbReference type="Pfam" id="PF03831">
    <property type="entry name" value="YjdM"/>
    <property type="match status" value="1"/>
</dbReference>
<dbReference type="InterPro" id="IPR013988">
    <property type="entry name" value="YjdM_C"/>
</dbReference>
<dbReference type="PANTHER" id="PTHR30305:SF3">
    <property type="entry name" value="PROTEIN YJDM"/>
    <property type="match status" value="1"/>
</dbReference>
<comment type="caution">
    <text evidence="2">The sequence shown here is derived from an EMBL/GenBank/DDBJ whole genome shotgun (WGS) entry which is preliminary data.</text>
</comment>
<dbReference type="SMART" id="SM00782">
    <property type="entry name" value="PhnA_Zn_Ribbon"/>
    <property type="match status" value="1"/>
</dbReference>
<sequence>MSLSKTLSQRSGDKCELCGAENDLAAQEVSGSDQIGDASTVAACIKCRDEINGDTLDMNHWRCLNDSMWSQVPAVQVMAYRMLHRLAGEGWAQDLLEMMYLEEDTKKWADAGLIEVEKTLDVNGTELKKGDNVTVIKDLPVKGSSQVIKQGTMVRGISLADDPTLISGKANGQSMYLIAAYCRKK</sequence>
<evidence type="ECO:0000313" key="2">
    <source>
        <dbReference type="EMBL" id="TAA46953.1"/>
    </source>
</evidence>
<name>A0ABY1WQS5_9GAMM</name>
<gene>
    <name evidence="2" type="ORF">EXY25_06775</name>
</gene>
<feature type="domain" description="PhnA protein N-terminal proteobacterial" evidence="1">
    <location>
        <begin position="6"/>
        <end position="52"/>
    </location>
</feature>
<dbReference type="InterPro" id="IPR013991">
    <property type="entry name" value="PhnaA_N_proteobac"/>
</dbReference>
<dbReference type="EMBL" id="SHLY01000002">
    <property type="protein sequence ID" value="TAA46953.1"/>
    <property type="molecule type" value="Genomic_DNA"/>
</dbReference>
<evidence type="ECO:0000313" key="3">
    <source>
        <dbReference type="Proteomes" id="UP000292544"/>
    </source>
</evidence>
<dbReference type="PANTHER" id="PTHR30305">
    <property type="entry name" value="PROTEIN YJDM-RELATED"/>
    <property type="match status" value="1"/>
</dbReference>
<accession>A0ABY1WQS5</accession>
<reference evidence="3" key="1">
    <citation type="submission" date="2019-02" db="EMBL/GenBank/DDBJ databases">
        <title>Draft genome sequence of Muricauda sp. 176CP4-71.</title>
        <authorList>
            <person name="Park J.-S."/>
        </authorList>
    </citation>
    <scope>NUCLEOTIDE SEQUENCE [LARGE SCALE GENOMIC DNA]</scope>
    <source>
        <strain evidence="3">176GS2-150</strain>
    </source>
</reference>
<dbReference type="SUPFAM" id="SSF82057">
    <property type="entry name" value="Prokaryotic SH3-related domain"/>
    <property type="match status" value="1"/>
</dbReference>
<proteinExistence type="predicted"/>